<dbReference type="InterPro" id="IPR004360">
    <property type="entry name" value="Glyas_Fos-R_dOase_dom"/>
</dbReference>
<comment type="caution">
    <text evidence="2">The sequence shown here is derived from an EMBL/GenBank/DDBJ whole genome shotgun (WGS) entry which is preliminary data.</text>
</comment>
<dbReference type="Gene3D" id="3.10.180.10">
    <property type="entry name" value="2,3-Dihydroxybiphenyl 1,2-Dioxygenase, domain 1"/>
    <property type="match status" value="1"/>
</dbReference>
<dbReference type="InterPro" id="IPR037523">
    <property type="entry name" value="VOC_core"/>
</dbReference>
<dbReference type="Proteomes" id="UP000194360">
    <property type="component" value="Unassembled WGS sequence"/>
</dbReference>
<dbReference type="Pfam" id="PF00903">
    <property type="entry name" value="Glyoxalase"/>
    <property type="match status" value="1"/>
</dbReference>
<feature type="domain" description="VOC" evidence="1">
    <location>
        <begin position="9"/>
        <end position="118"/>
    </location>
</feature>
<dbReference type="InterPro" id="IPR052164">
    <property type="entry name" value="Anthracycline_SecMetBiosynth"/>
</dbReference>
<evidence type="ECO:0000259" key="1">
    <source>
        <dbReference type="PROSITE" id="PS51819"/>
    </source>
</evidence>
<dbReference type="PANTHER" id="PTHR33993">
    <property type="entry name" value="GLYOXALASE-RELATED"/>
    <property type="match status" value="1"/>
</dbReference>
<evidence type="ECO:0000313" key="2">
    <source>
        <dbReference type="EMBL" id="OSY34608.1"/>
    </source>
</evidence>
<accession>A0A1Y2MJJ1</accession>
<organism evidence="2 3">
    <name type="scientific">Pseudonocardia autotrophica</name>
    <name type="common">Amycolata autotrophica</name>
    <name type="synonym">Nocardia autotrophica</name>
    <dbReference type="NCBI Taxonomy" id="2074"/>
    <lineage>
        <taxon>Bacteria</taxon>
        <taxon>Bacillati</taxon>
        <taxon>Actinomycetota</taxon>
        <taxon>Actinomycetes</taxon>
        <taxon>Pseudonocardiales</taxon>
        <taxon>Pseudonocardiaceae</taxon>
        <taxon>Pseudonocardia</taxon>
    </lineage>
</organism>
<dbReference type="SUPFAM" id="SSF54593">
    <property type="entry name" value="Glyoxalase/Bleomycin resistance protein/Dihydroxybiphenyl dioxygenase"/>
    <property type="match status" value="1"/>
</dbReference>
<dbReference type="AlphaFoldDB" id="A0A1Y2MJJ1"/>
<dbReference type="PROSITE" id="PS51819">
    <property type="entry name" value="VOC"/>
    <property type="match status" value="1"/>
</dbReference>
<evidence type="ECO:0000313" key="3">
    <source>
        <dbReference type="Proteomes" id="UP000194360"/>
    </source>
</evidence>
<gene>
    <name evidence="2" type="ORF">BG845_06686</name>
</gene>
<proteinExistence type="predicted"/>
<keyword evidence="3" id="KW-1185">Reference proteome</keyword>
<dbReference type="InterPro" id="IPR029068">
    <property type="entry name" value="Glyas_Bleomycin-R_OHBP_Dase"/>
</dbReference>
<dbReference type="EMBL" id="MIGB01000074">
    <property type="protein sequence ID" value="OSY34608.1"/>
    <property type="molecule type" value="Genomic_DNA"/>
</dbReference>
<protein>
    <submittedName>
        <fullName evidence="2">Glyoxalase-like domain protein</fullName>
    </submittedName>
</protein>
<name>A0A1Y2MJJ1_PSEAH</name>
<reference evidence="2 3" key="1">
    <citation type="submission" date="2016-09" db="EMBL/GenBank/DDBJ databases">
        <title>Pseudonocardia autotrophica DSM535, a candidate organism with high potential of specific P450 cytochromes.</title>
        <authorList>
            <person name="Grumaz C."/>
            <person name="Vainshtein Y."/>
            <person name="Kirstahler P."/>
            <person name="Sohn K."/>
        </authorList>
    </citation>
    <scope>NUCLEOTIDE SEQUENCE [LARGE SCALE GENOMIC DNA]</scope>
    <source>
        <strain evidence="2 3">DSM 535</strain>
    </source>
</reference>
<dbReference type="RefSeq" id="WP_085916711.1">
    <property type="nucleotide sequence ID" value="NZ_AP018920.1"/>
</dbReference>
<dbReference type="OrthoDB" id="8965356at2"/>
<sequence length="119" mass="12171">MSDDPAPTKIGNVLHPVADIAAAVTFYTEAFGLDTRFVDGNRYAALNAGGITLALAGPTEDVTCGMPAASFKVPDVSAALSAITAAGGTVVRDPEQGPHEVRAVAKDPWGNTVVVYGSR</sequence>